<dbReference type="EMBL" id="MHTC01000040">
    <property type="protein sequence ID" value="OHA54769.1"/>
    <property type="molecule type" value="Genomic_DNA"/>
</dbReference>
<reference evidence="3 4" key="1">
    <citation type="journal article" date="2016" name="Nat. Commun.">
        <title>Thousands of microbial genomes shed light on interconnected biogeochemical processes in an aquifer system.</title>
        <authorList>
            <person name="Anantharaman K."/>
            <person name="Brown C.T."/>
            <person name="Hug L.A."/>
            <person name="Sharon I."/>
            <person name="Castelle C.J."/>
            <person name="Probst A.J."/>
            <person name="Thomas B.C."/>
            <person name="Singh A."/>
            <person name="Wilkins M.J."/>
            <person name="Karaoz U."/>
            <person name="Brodie E.L."/>
            <person name="Williams K.H."/>
            <person name="Hubbard S.S."/>
            <person name="Banfield J.F."/>
        </authorList>
    </citation>
    <scope>NUCLEOTIDE SEQUENCE [LARGE SCALE GENOMIC DNA]</scope>
</reference>
<dbReference type="InterPro" id="IPR036591">
    <property type="entry name" value="YggU-like_sf"/>
</dbReference>
<evidence type="ECO:0000256" key="1">
    <source>
        <dbReference type="ARBA" id="ARBA00010364"/>
    </source>
</evidence>
<proteinExistence type="inferred from homology"/>
<evidence type="ECO:0000313" key="4">
    <source>
        <dbReference type="Proteomes" id="UP000177575"/>
    </source>
</evidence>
<dbReference type="PANTHER" id="PTHR13420">
    <property type="entry name" value="UPF0235 PROTEIN C15ORF40"/>
    <property type="match status" value="1"/>
</dbReference>
<gene>
    <name evidence="3" type="ORF">A2388_00395</name>
</gene>
<dbReference type="Proteomes" id="UP000177575">
    <property type="component" value="Unassembled WGS sequence"/>
</dbReference>
<dbReference type="AlphaFoldDB" id="A0A1G2Q415"/>
<dbReference type="Pfam" id="PF02594">
    <property type="entry name" value="DUF167"/>
    <property type="match status" value="1"/>
</dbReference>
<accession>A0A1G2Q415</accession>
<dbReference type="Gene3D" id="3.30.1200.10">
    <property type="entry name" value="YggU-like"/>
    <property type="match status" value="1"/>
</dbReference>
<evidence type="ECO:0000256" key="2">
    <source>
        <dbReference type="HAMAP-Rule" id="MF_00634"/>
    </source>
</evidence>
<comment type="caution">
    <text evidence="3">The sequence shown here is derived from an EMBL/GenBank/DDBJ whole genome shotgun (WGS) entry which is preliminary data.</text>
</comment>
<organism evidence="3 4">
    <name type="scientific">Candidatus Veblenbacteria bacterium RIFOXYB1_FULL_43_13</name>
    <dbReference type="NCBI Taxonomy" id="1802426"/>
    <lineage>
        <taxon>Bacteria</taxon>
        <taxon>Candidatus Vebleniibacteriota</taxon>
    </lineage>
</organism>
<evidence type="ECO:0000313" key="3">
    <source>
        <dbReference type="EMBL" id="OHA54769.1"/>
    </source>
</evidence>
<dbReference type="GO" id="GO:0005737">
    <property type="term" value="C:cytoplasm"/>
    <property type="evidence" value="ECO:0007669"/>
    <property type="project" value="TreeGrafter"/>
</dbReference>
<dbReference type="SMART" id="SM01152">
    <property type="entry name" value="DUF167"/>
    <property type="match status" value="1"/>
</dbReference>
<sequence>MCRLKVKVTANAHRPGLVALIDKVLHCKVSSPPVDGRANRELEETLAEVLKLAKGSVNVRWGHMARIKTVEVEEIDETKLFAILRQHLARSERE</sequence>
<dbReference type="NCBIfam" id="TIGR00251">
    <property type="entry name" value="DUF167 family protein"/>
    <property type="match status" value="1"/>
</dbReference>
<dbReference type="PANTHER" id="PTHR13420:SF7">
    <property type="entry name" value="UPF0235 PROTEIN C15ORF40"/>
    <property type="match status" value="1"/>
</dbReference>
<dbReference type="HAMAP" id="MF_00634">
    <property type="entry name" value="UPF0235"/>
    <property type="match status" value="1"/>
</dbReference>
<name>A0A1G2Q415_9BACT</name>
<protein>
    <recommendedName>
        <fullName evidence="2">UPF0235 protein A2388_00395</fullName>
    </recommendedName>
</protein>
<comment type="similarity">
    <text evidence="1 2">Belongs to the UPF0235 family.</text>
</comment>
<dbReference type="SUPFAM" id="SSF69786">
    <property type="entry name" value="YggU-like"/>
    <property type="match status" value="1"/>
</dbReference>
<dbReference type="InterPro" id="IPR003746">
    <property type="entry name" value="DUF167"/>
</dbReference>